<name>A0A8T8HZS6_9PSEU</name>
<evidence type="ECO:0000313" key="5">
    <source>
        <dbReference type="Proteomes" id="UP001195724"/>
    </source>
</evidence>
<keyword evidence="1" id="KW-1133">Transmembrane helix</keyword>
<reference evidence="2 5" key="1">
    <citation type="submission" date="2021-01" db="EMBL/GenBank/DDBJ databases">
        <title>Sequencing the genomes of 1000 actinobacteria strains.</title>
        <authorList>
            <person name="Klenk H.-P."/>
        </authorList>
    </citation>
    <scope>NUCLEOTIDE SEQUENCE [LARGE SCALE GENOMIC DNA]</scope>
    <source>
        <strain evidence="2 5">DSM 44581</strain>
    </source>
</reference>
<keyword evidence="1" id="KW-0812">Transmembrane</keyword>
<dbReference type="Proteomes" id="UP001195724">
    <property type="component" value="Unassembled WGS sequence"/>
</dbReference>
<evidence type="ECO:0000313" key="3">
    <source>
        <dbReference type="EMBL" id="QTR03234.1"/>
    </source>
</evidence>
<dbReference type="EMBL" id="CP072788">
    <property type="protein sequence ID" value="QTR03234.1"/>
    <property type="molecule type" value="Genomic_DNA"/>
</dbReference>
<dbReference type="RefSeq" id="WP_204845550.1">
    <property type="nucleotide sequence ID" value="NZ_JAFBCL010000001.1"/>
</dbReference>
<proteinExistence type="predicted"/>
<dbReference type="AlphaFoldDB" id="A0A8T8HZS6"/>
<keyword evidence="1" id="KW-0472">Membrane</keyword>
<gene>
    <name evidence="3" type="ORF">J7S33_30520</name>
    <name evidence="2" type="ORF">JOE68_005836</name>
</gene>
<sequence length="147" mass="15119">MIVEGGFGTRRSKRWLRRFAPWVLLAGFAYLYLAICVSGGNAGPAGVAQVVPAAVSAPAATPPPADHHHGDDDGGGVLIHHPECSVFLGSELPAGVDLLLALGFLLSFGAFGEARHRVARGAGGTRPRSTGLSGGRVILLSLCVART</sequence>
<protein>
    <submittedName>
        <fullName evidence="3">Uncharacterized protein</fullName>
    </submittedName>
</protein>
<evidence type="ECO:0000313" key="2">
    <source>
        <dbReference type="EMBL" id="MBM7814971.1"/>
    </source>
</evidence>
<dbReference type="Proteomes" id="UP000671828">
    <property type="component" value="Chromosome"/>
</dbReference>
<dbReference type="EMBL" id="JAFBCL010000001">
    <property type="protein sequence ID" value="MBM7814971.1"/>
    <property type="molecule type" value="Genomic_DNA"/>
</dbReference>
<keyword evidence="5" id="KW-1185">Reference proteome</keyword>
<feature type="transmembrane region" description="Helical" evidence="1">
    <location>
        <begin position="19"/>
        <end position="40"/>
    </location>
</feature>
<accession>A0A8T8HZS6</accession>
<organism evidence="3 4">
    <name type="scientific">Saccharothrix algeriensis</name>
    <dbReference type="NCBI Taxonomy" id="173560"/>
    <lineage>
        <taxon>Bacteria</taxon>
        <taxon>Bacillati</taxon>
        <taxon>Actinomycetota</taxon>
        <taxon>Actinomycetes</taxon>
        <taxon>Pseudonocardiales</taxon>
        <taxon>Pseudonocardiaceae</taxon>
        <taxon>Saccharothrix</taxon>
    </lineage>
</organism>
<feature type="transmembrane region" description="Helical" evidence="1">
    <location>
        <begin position="92"/>
        <end position="111"/>
    </location>
</feature>
<reference evidence="3" key="2">
    <citation type="submission" date="2021-04" db="EMBL/GenBank/DDBJ databases">
        <title>Saccharothrix algeriensis WGS.</title>
        <authorList>
            <person name="Stuskova K."/>
            <person name="Hakalova E."/>
            <person name="Tebbal A.B."/>
            <person name="Eichmeier A."/>
        </authorList>
    </citation>
    <scope>NUCLEOTIDE SEQUENCE</scope>
    <source>
        <strain evidence="3">NRRL B-24137</strain>
    </source>
</reference>
<evidence type="ECO:0000313" key="4">
    <source>
        <dbReference type="Proteomes" id="UP000671828"/>
    </source>
</evidence>
<evidence type="ECO:0000256" key="1">
    <source>
        <dbReference type="SAM" id="Phobius"/>
    </source>
</evidence>